<dbReference type="RefSeq" id="WP_145365031.1">
    <property type="nucleotide sequence ID" value="NZ_CP036268.1"/>
</dbReference>
<organism evidence="2 3">
    <name type="scientific">Stratiformator vulcanicus</name>
    <dbReference type="NCBI Taxonomy" id="2527980"/>
    <lineage>
        <taxon>Bacteria</taxon>
        <taxon>Pseudomonadati</taxon>
        <taxon>Planctomycetota</taxon>
        <taxon>Planctomycetia</taxon>
        <taxon>Planctomycetales</taxon>
        <taxon>Planctomycetaceae</taxon>
        <taxon>Stratiformator</taxon>
    </lineage>
</organism>
<evidence type="ECO:0000313" key="2">
    <source>
        <dbReference type="EMBL" id="QDT38948.1"/>
    </source>
</evidence>
<sequence length="195" mass="21641">MTLAKWTLVAIATVCTGLGSQTVAFGQMEFSPHGFSGGYGDQLYPYDAPDPWMHGYIQEIPAYGGHRYFRPYNYKHLLAQSQTAAGFGMSPVMPYSQQFWHRYDQKVLPTYSQNQNDDGAEQGAPSPYDYATVAPAPSYSQSPAPTWPTMTADGFRSQMRQERSEAEQYQPMPAPNSAYGPIIVPASGQNSGFRR</sequence>
<dbReference type="OrthoDB" id="212148at2"/>
<feature type="compositionally biased region" description="Low complexity" evidence="1">
    <location>
        <begin position="134"/>
        <end position="144"/>
    </location>
</feature>
<reference evidence="2 3" key="1">
    <citation type="submission" date="2019-02" db="EMBL/GenBank/DDBJ databases">
        <title>Deep-cultivation of Planctomycetes and their phenomic and genomic characterization uncovers novel biology.</title>
        <authorList>
            <person name="Wiegand S."/>
            <person name="Jogler M."/>
            <person name="Boedeker C."/>
            <person name="Pinto D."/>
            <person name="Vollmers J."/>
            <person name="Rivas-Marin E."/>
            <person name="Kohn T."/>
            <person name="Peeters S.H."/>
            <person name="Heuer A."/>
            <person name="Rast P."/>
            <person name="Oberbeckmann S."/>
            <person name="Bunk B."/>
            <person name="Jeske O."/>
            <person name="Meyerdierks A."/>
            <person name="Storesund J.E."/>
            <person name="Kallscheuer N."/>
            <person name="Luecker S."/>
            <person name="Lage O.M."/>
            <person name="Pohl T."/>
            <person name="Merkel B.J."/>
            <person name="Hornburger P."/>
            <person name="Mueller R.-W."/>
            <person name="Bruemmer F."/>
            <person name="Labrenz M."/>
            <person name="Spormann A.M."/>
            <person name="Op den Camp H."/>
            <person name="Overmann J."/>
            <person name="Amann R."/>
            <person name="Jetten M.S.M."/>
            <person name="Mascher T."/>
            <person name="Medema M.H."/>
            <person name="Devos D.P."/>
            <person name="Kaster A.-K."/>
            <person name="Ovreas L."/>
            <person name="Rohde M."/>
            <person name="Galperin M.Y."/>
            <person name="Jogler C."/>
        </authorList>
    </citation>
    <scope>NUCLEOTIDE SEQUENCE [LARGE SCALE GENOMIC DNA]</scope>
    <source>
        <strain evidence="2 3">Pan189</strain>
    </source>
</reference>
<accession>A0A517R4Y3</accession>
<gene>
    <name evidence="2" type="ORF">Pan189_33480</name>
</gene>
<evidence type="ECO:0000313" key="3">
    <source>
        <dbReference type="Proteomes" id="UP000317318"/>
    </source>
</evidence>
<feature type="region of interest" description="Disordered" evidence="1">
    <location>
        <begin position="111"/>
        <end position="195"/>
    </location>
</feature>
<dbReference type="AlphaFoldDB" id="A0A517R4Y3"/>
<dbReference type="Proteomes" id="UP000317318">
    <property type="component" value="Chromosome"/>
</dbReference>
<evidence type="ECO:0000256" key="1">
    <source>
        <dbReference type="SAM" id="MobiDB-lite"/>
    </source>
</evidence>
<proteinExistence type="predicted"/>
<protein>
    <submittedName>
        <fullName evidence="2">Uncharacterized protein</fullName>
    </submittedName>
</protein>
<keyword evidence="3" id="KW-1185">Reference proteome</keyword>
<name>A0A517R4Y3_9PLAN</name>
<dbReference type="EMBL" id="CP036268">
    <property type="protein sequence ID" value="QDT38948.1"/>
    <property type="molecule type" value="Genomic_DNA"/>
</dbReference>
<dbReference type="KEGG" id="svp:Pan189_33480"/>